<keyword evidence="1" id="KW-0812">Transmembrane</keyword>
<sequence>MSLKQLQPRFIVLLAFILAVGVLRTATAGQITAISNFSPVGAMALFGGAYFSEKWKSYVFPLLTLFISDVLIMKIFFSDLSTGLLYDGWIWNYLAVAAMVLCGQLLIRKVSISNLLIAGIVSAVAHWLISDLGMWMSSLSIYSHDFNGLLECYIAAIPFMKNMMIANLVYGAIMFFGFEYTKARYPVLAQA</sequence>
<dbReference type="EMBL" id="CP107006">
    <property type="protein sequence ID" value="UYQ92397.1"/>
    <property type="molecule type" value="Genomic_DNA"/>
</dbReference>
<keyword evidence="1" id="KW-1133">Transmembrane helix</keyword>
<evidence type="ECO:0000256" key="1">
    <source>
        <dbReference type="SAM" id="Phobius"/>
    </source>
</evidence>
<reference evidence="2" key="1">
    <citation type="submission" date="2022-10" db="EMBL/GenBank/DDBJ databases">
        <title>Chitinophaga sp. nov., isolated from soil.</title>
        <authorList>
            <person name="Jeon C.O."/>
        </authorList>
    </citation>
    <scope>NUCLEOTIDE SEQUENCE</scope>
    <source>
        <strain evidence="2">R8</strain>
    </source>
</reference>
<feature type="transmembrane region" description="Helical" evidence="1">
    <location>
        <begin position="114"/>
        <end position="136"/>
    </location>
</feature>
<feature type="transmembrane region" description="Helical" evidence="1">
    <location>
        <begin position="156"/>
        <end position="178"/>
    </location>
</feature>
<gene>
    <name evidence="2" type="ORF">MKQ68_20135</name>
</gene>
<proteinExistence type="predicted"/>
<accession>A0ABY6IYD8</accession>
<feature type="transmembrane region" description="Helical" evidence="1">
    <location>
        <begin position="58"/>
        <end position="77"/>
    </location>
</feature>
<feature type="transmembrane region" description="Helical" evidence="1">
    <location>
        <begin position="89"/>
        <end position="107"/>
    </location>
</feature>
<keyword evidence="3" id="KW-1185">Reference proteome</keyword>
<dbReference type="Proteomes" id="UP001162741">
    <property type="component" value="Chromosome"/>
</dbReference>
<keyword evidence="1" id="KW-0472">Membrane</keyword>
<feature type="transmembrane region" description="Helical" evidence="1">
    <location>
        <begin position="34"/>
        <end position="51"/>
    </location>
</feature>
<evidence type="ECO:0000313" key="3">
    <source>
        <dbReference type="Proteomes" id="UP001162741"/>
    </source>
</evidence>
<protein>
    <submittedName>
        <fullName evidence="2">Uncharacterized protein</fullName>
    </submittedName>
</protein>
<dbReference type="RefSeq" id="WP_244842674.1">
    <property type="nucleotide sequence ID" value="NZ_CP107006.1"/>
</dbReference>
<evidence type="ECO:0000313" key="2">
    <source>
        <dbReference type="EMBL" id="UYQ92397.1"/>
    </source>
</evidence>
<name>A0ABY6IYD8_9BACT</name>
<dbReference type="Pfam" id="PF20221">
    <property type="entry name" value="DUF6580"/>
    <property type="match status" value="1"/>
</dbReference>
<dbReference type="InterPro" id="IPR046487">
    <property type="entry name" value="DUF6580"/>
</dbReference>
<organism evidence="2 3">
    <name type="scientific">Chitinophaga horti</name>
    <dbReference type="NCBI Taxonomy" id="2920382"/>
    <lineage>
        <taxon>Bacteria</taxon>
        <taxon>Pseudomonadati</taxon>
        <taxon>Bacteroidota</taxon>
        <taxon>Chitinophagia</taxon>
        <taxon>Chitinophagales</taxon>
        <taxon>Chitinophagaceae</taxon>
        <taxon>Chitinophaga</taxon>
    </lineage>
</organism>